<evidence type="ECO:0000313" key="6">
    <source>
        <dbReference type="EMBL" id="KIO22164.1"/>
    </source>
</evidence>
<reference evidence="7" key="2">
    <citation type="submission" date="2015-01" db="EMBL/GenBank/DDBJ databases">
        <title>Evolutionary Origins and Diversification of the Mycorrhizal Mutualists.</title>
        <authorList>
            <consortium name="DOE Joint Genome Institute"/>
            <consortium name="Mycorrhizal Genomics Consortium"/>
            <person name="Kohler A."/>
            <person name="Kuo A."/>
            <person name="Nagy L.G."/>
            <person name="Floudas D."/>
            <person name="Copeland A."/>
            <person name="Barry K.W."/>
            <person name="Cichocki N."/>
            <person name="Veneault-Fourrey C."/>
            <person name="LaButti K."/>
            <person name="Lindquist E.A."/>
            <person name="Lipzen A."/>
            <person name="Lundell T."/>
            <person name="Morin E."/>
            <person name="Murat C."/>
            <person name="Riley R."/>
            <person name="Ohm R."/>
            <person name="Sun H."/>
            <person name="Tunlid A."/>
            <person name="Henrissat B."/>
            <person name="Grigoriev I.V."/>
            <person name="Hibbett D.S."/>
            <person name="Martin F."/>
        </authorList>
    </citation>
    <scope>NUCLEOTIDE SEQUENCE [LARGE SCALE GENOMIC DNA]</scope>
    <source>
        <strain evidence="7">MUT 4182</strain>
    </source>
</reference>
<dbReference type="PROSITE" id="PS52012">
    <property type="entry name" value="CFEM"/>
    <property type="match status" value="1"/>
</dbReference>
<protein>
    <recommendedName>
        <fullName evidence="5">CFEM domain-containing protein</fullName>
    </recommendedName>
</protein>
<name>A0A0C3QCA5_9AGAM</name>
<dbReference type="HOGENOM" id="CLU_063084_7_3_1"/>
<feature type="non-terminal residue" evidence="6">
    <location>
        <position position="1"/>
    </location>
</feature>
<evidence type="ECO:0000256" key="4">
    <source>
        <dbReference type="ARBA" id="ARBA00023157"/>
    </source>
</evidence>
<evidence type="ECO:0000256" key="1">
    <source>
        <dbReference type="ARBA" id="ARBA00004613"/>
    </source>
</evidence>
<keyword evidence="3" id="KW-0732">Signal</keyword>
<gene>
    <name evidence="6" type="ORF">M407DRAFT_79491</name>
</gene>
<keyword evidence="2" id="KW-0964">Secreted</keyword>
<keyword evidence="4" id="KW-1015">Disulfide bond</keyword>
<comment type="subcellular location">
    <subcellularLocation>
        <location evidence="1">Secreted</location>
    </subcellularLocation>
</comment>
<evidence type="ECO:0000259" key="5">
    <source>
        <dbReference type="PROSITE" id="PS52012"/>
    </source>
</evidence>
<feature type="domain" description="CFEM" evidence="5">
    <location>
        <begin position="1"/>
        <end position="75"/>
    </location>
</feature>
<dbReference type="InterPro" id="IPR008427">
    <property type="entry name" value="Extracellular_membr_CFEM_dom"/>
</dbReference>
<dbReference type="AlphaFoldDB" id="A0A0C3QCA5"/>
<proteinExistence type="predicted"/>
<accession>A0A0C3QCA5</accession>
<dbReference type="OrthoDB" id="3065412at2759"/>
<dbReference type="GO" id="GO:0005576">
    <property type="term" value="C:extracellular region"/>
    <property type="evidence" value="ECO:0007669"/>
    <property type="project" value="UniProtKB-SubCell"/>
</dbReference>
<dbReference type="Pfam" id="PF05730">
    <property type="entry name" value="CFEM"/>
    <property type="match status" value="1"/>
</dbReference>
<evidence type="ECO:0000313" key="7">
    <source>
        <dbReference type="Proteomes" id="UP000054248"/>
    </source>
</evidence>
<evidence type="ECO:0000256" key="2">
    <source>
        <dbReference type="ARBA" id="ARBA00022525"/>
    </source>
</evidence>
<dbReference type="Proteomes" id="UP000054248">
    <property type="component" value="Unassembled WGS sequence"/>
</dbReference>
<sequence>SLVACAQTCLQNAPLGACQDGDDACLCKDPTYTQSIASCVGSSCTGQDLTTATTVGQASCRAAVGTSLRRSWNLN</sequence>
<reference evidence="6 7" key="1">
    <citation type="submission" date="2014-04" db="EMBL/GenBank/DDBJ databases">
        <authorList>
            <consortium name="DOE Joint Genome Institute"/>
            <person name="Kuo A."/>
            <person name="Girlanda M."/>
            <person name="Perotto S."/>
            <person name="Kohler A."/>
            <person name="Nagy L.G."/>
            <person name="Floudas D."/>
            <person name="Copeland A."/>
            <person name="Barry K.W."/>
            <person name="Cichocki N."/>
            <person name="Veneault-Fourrey C."/>
            <person name="LaButti K."/>
            <person name="Lindquist E.A."/>
            <person name="Lipzen A."/>
            <person name="Lundell T."/>
            <person name="Morin E."/>
            <person name="Murat C."/>
            <person name="Sun H."/>
            <person name="Tunlid A."/>
            <person name="Henrissat B."/>
            <person name="Grigoriev I.V."/>
            <person name="Hibbett D.S."/>
            <person name="Martin F."/>
            <person name="Nordberg H.P."/>
            <person name="Cantor M.N."/>
            <person name="Hua S.X."/>
        </authorList>
    </citation>
    <scope>NUCLEOTIDE SEQUENCE [LARGE SCALE GENOMIC DNA]</scope>
    <source>
        <strain evidence="6 7">MUT 4182</strain>
    </source>
</reference>
<evidence type="ECO:0000256" key="3">
    <source>
        <dbReference type="ARBA" id="ARBA00022729"/>
    </source>
</evidence>
<dbReference type="EMBL" id="KN823117">
    <property type="protein sequence ID" value="KIO22164.1"/>
    <property type="molecule type" value="Genomic_DNA"/>
</dbReference>
<keyword evidence="7" id="KW-1185">Reference proteome</keyword>
<organism evidence="6 7">
    <name type="scientific">Tulasnella calospora MUT 4182</name>
    <dbReference type="NCBI Taxonomy" id="1051891"/>
    <lineage>
        <taxon>Eukaryota</taxon>
        <taxon>Fungi</taxon>
        <taxon>Dikarya</taxon>
        <taxon>Basidiomycota</taxon>
        <taxon>Agaricomycotina</taxon>
        <taxon>Agaricomycetes</taxon>
        <taxon>Cantharellales</taxon>
        <taxon>Tulasnellaceae</taxon>
        <taxon>Tulasnella</taxon>
    </lineage>
</organism>